<dbReference type="GO" id="GO:0009401">
    <property type="term" value="P:phosphoenolpyruvate-dependent sugar phosphotransferase system"/>
    <property type="evidence" value="ECO:0007669"/>
    <property type="project" value="UniProtKB-KW"/>
</dbReference>
<dbReference type="Gene3D" id="3.30.1360.60">
    <property type="entry name" value="Glucose permease domain IIB"/>
    <property type="match status" value="1"/>
</dbReference>
<evidence type="ECO:0000256" key="10">
    <source>
        <dbReference type="ARBA" id="ARBA00023136"/>
    </source>
</evidence>
<dbReference type="InterPro" id="IPR013013">
    <property type="entry name" value="PTS_EIIC_1"/>
</dbReference>
<evidence type="ECO:0000256" key="3">
    <source>
        <dbReference type="ARBA" id="ARBA00022475"/>
    </source>
</evidence>
<evidence type="ECO:0000256" key="8">
    <source>
        <dbReference type="ARBA" id="ARBA00022777"/>
    </source>
</evidence>
<dbReference type="Pfam" id="PF00367">
    <property type="entry name" value="PTS_EIIB"/>
    <property type="match status" value="1"/>
</dbReference>
<dbReference type="PANTHER" id="PTHR30175">
    <property type="entry name" value="PHOSPHOTRANSFERASE SYSTEM TRANSPORT PROTEIN"/>
    <property type="match status" value="1"/>
</dbReference>
<dbReference type="RefSeq" id="WP_044904226.1">
    <property type="nucleotide sequence ID" value="NZ_JAQCQO010000001.1"/>
</dbReference>
<evidence type="ECO:0000256" key="2">
    <source>
        <dbReference type="ARBA" id="ARBA00022448"/>
    </source>
</evidence>
<feature type="transmembrane region" description="Helical" evidence="12">
    <location>
        <begin position="245"/>
        <end position="272"/>
    </location>
</feature>
<dbReference type="InterPro" id="IPR036878">
    <property type="entry name" value="Glu_permease_IIB"/>
</dbReference>
<dbReference type="Pfam" id="PF02378">
    <property type="entry name" value="PTS_EIIC"/>
    <property type="match status" value="1"/>
</dbReference>
<protein>
    <submittedName>
        <fullName evidence="15">PTS glucose transporter subunit IIC</fullName>
    </submittedName>
</protein>
<feature type="transmembrane region" description="Helical" evidence="12">
    <location>
        <begin position="384"/>
        <end position="402"/>
    </location>
</feature>
<feature type="transmembrane region" description="Helical" evidence="12">
    <location>
        <begin position="181"/>
        <end position="199"/>
    </location>
</feature>
<feature type="transmembrane region" description="Helical" evidence="12">
    <location>
        <begin position="284"/>
        <end position="305"/>
    </location>
</feature>
<comment type="subcellular location">
    <subcellularLocation>
        <location evidence="1">Cell membrane</location>
        <topology evidence="1">Multi-pass membrane protein</topology>
    </subcellularLocation>
</comment>
<keyword evidence="7 12" id="KW-0812">Transmembrane</keyword>
<evidence type="ECO:0000259" key="13">
    <source>
        <dbReference type="PROSITE" id="PS51098"/>
    </source>
</evidence>
<evidence type="ECO:0000256" key="6">
    <source>
        <dbReference type="ARBA" id="ARBA00022683"/>
    </source>
</evidence>
<feature type="transmembrane region" description="Helical" evidence="12">
    <location>
        <begin position="359"/>
        <end position="378"/>
    </location>
</feature>
<dbReference type="CDD" id="cd00212">
    <property type="entry name" value="PTS_IIB_glc"/>
    <property type="match status" value="1"/>
</dbReference>
<dbReference type="GO" id="GO:0090589">
    <property type="term" value="F:protein-phosphocysteine-trehalose phosphotransferase system transporter activity"/>
    <property type="evidence" value="ECO:0007669"/>
    <property type="project" value="TreeGrafter"/>
</dbReference>
<keyword evidence="4 15" id="KW-0762">Sugar transport</keyword>
<feature type="transmembrane region" description="Helical" evidence="12">
    <location>
        <begin position="149"/>
        <end position="169"/>
    </location>
</feature>
<dbReference type="GO" id="GO:0016301">
    <property type="term" value="F:kinase activity"/>
    <property type="evidence" value="ECO:0007669"/>
    <property type="project" value="UniProtKB-KW"/>
</dbReference>
<dbReference type="GO" id="GO:0015771">
    <property type="term" value="P:trehalose transport"/>
    <property type="evidence" value="ECO:0007669"/>
    <property type="project" value="TreeGrafter"/>
</dbReference>
<proteinExistence type="predicted"/>
<reference evidence="15 16" key="1">
    <citation type="submission" date="2014-08" db="EMBL/GenBank/DDBJ databases">
        <title>Clostridium innocuum, an unnegligible vancomycin-resistant pathogen causing extra-intestinal infections.</title>
        <authorList>
            <person name="Feng Y."/>
            <person name="Chiu C.-H."/>
        </authorList>
    </citation>
    <scope>NUCLEOTIDE SEQUENCE [LARGE SCALE GENOMIC DNA]</scope>
    <source>
        <strain evidence="15 16">AN88</strain>
    </source>
</reference>
<evidence type="ECO:0000256" key="12">
    <source>
        <dbReference type="SAM" id="Phobius"/>
    </source>
</evidence>
<keyword evidence="8" id="KW-0418">Kinase</keyword>
<keyword evidence="9 12" id="KW-1133">Transmembrane helix</keyword>
<feature type="active site" description="Phosphocysteine intermediate; for EIIB activity" evidence="11">
    <location>
        <position position="30"/>
    </location>
</feature>
<evidence type="ECO:0000313" key="15">
    <source>
        <dbReference type="EMBL" id="KGJ54328.1"/>
    </source>
</evidence>
<dbReference type="AlphaFoldDB" id="A0A099IBL0"/>
<keyword evidence="6" id="KW-0598">Phosphotransferase system</keyword>
<dbReference type="PROSITE" id="PS51098">
    <property type="entry name" value="PTS_EIIB_TYPE_1"/>
    <property type="match status" value="1"/>
</dbReference>
<gene>
    <name evidence="15" type="ORF">CIAN88_04095</name>
</gene>
<keyword evidence="10 12" id="KW-0472">Membrane</keyword>
<name>A0A099IBL0_CLOIN</name>
<dbReference type="InterPro" id="IPR050558">
    <property type="entry name" value="PTS_Sugar-Specific_Components"/>
</dbReference>
<dbReference type="InterPro" id="IPR018113">
    <property type="entry name" value="PTrfase_EIIB_Cys"/>
</dbReference>
<evidence type="ECO:0000313" key="16">
    <source>
        <dbReference type="Proteomes" id="UP000030008"/>
    </source>
</evidence>
<dbReference type="FunFam" id="3.30.1360.60:FF:000001">
    <property type="entry name" value="PTS system glucose-specific IIBC component PtsG"/>
    <property type="match status" value="1"/>
</dbReference>
<dbReference type="EMBL" id="JQIF01000017">
    <property type="protein sequence ID" value="KGJ54328.1"/>
    <property type="molecule type" value="Genomic_DNA"/>
</dbReference>
<dbReference type="PROSITE" id="PS01035">
    <property type="entry name" value="PTS_EIIB_TYPE_1_CYS"/>
    <property type="match status" value="1"/>
</dbReference>
<comment type="caution">
    <text evidence="15">The sequence shown here is derived from an EMBL/GenBank/DDBJ whole genome shotgun (WGS) entry which is preliminary data.</text>
</comment>
<evidence type="ECO:0000259" key="14">
    <source>
        <dbReference type="PROSITE" id="PS51103"/>
    </source>
</evidence>
<dbReference type="SUPFAM" id="SSF55604">
    <property type="entry name" value="Glucose permease domain IIB"/>
    <property type="match status" value="1"/>
</dbReference>
<dbReference type="GO" id="GO:0005886">
    <property type="term" value="C:plasma membrane"/>
    <property type="evidence" value="ECO:0007669"/>
    <property type="project" value="UniProtKB-SubCell"/>
</dbReference>
<feature type="domain" description="PTS EIIB type-1" evidence="13">
    <location>
        <begin position="8"/>
        <end position="90"/>
    </location>
</feature>
<sequence length="459" mass="49643">MAKKEKYEDLANSVIDLVGGKENITFFTHCITRLRFNVKDKSLVKKEAIEQVQGVMGCQWSGEQLQIIIGQAVGDAYQLICKKTGLAQQDAVNENLDGEKKKFSFAAILEGITGSIIPLIPIFMATGLIKVLMVLANLVGILPAESSTYLVLGYASDAPLYFMPIFVAYTAAKKFKTDPSLAMGLCCLLVFPSLMNSFTEGTSVTLFGLPVYAATYTNMIFPSIMVVFVMSYVERFFKKVMPEIIRIMMVPLCTVIVMLPLTLCLIAPAGIVLGDGITWIVEEIYNNVGFLGVGILSGIYPILIVTGMHSTLAPVCMSFFTKFGYDPLIIPACYIANFTQSAAAFAVTVKSKNRNTKGVASSASLTAFLAGVTEPALFGVNFRFKTPLIASVIGGFIGGCYAGIMGSKLVAMSGLGVFALAGFMSKDIMNIVNYIIGVVIAMVITFVLTLILFKEKENY</sequence>
<dbReference type="InterPro" id="IPR001996">
    <property type="entry name" value="PTS_IIB_1"/>
</dbReference>
<evidence type="ECO:0000256" key="9">
    <source>
        <dbReference type="ARBA" id="ARBA00022989"/>
    </source>
</evidence>
<feature type="transmembrane region" description="Helical" evidence="12">
    <location>
        <begin position="431"/>
        <end position="453"/>
    </location>
</feature>
<evidence type="ECO:0000256" key="11">
    <source>
        <dbReference type="PROSITE-ProRule" id="PRU00421"/>
    </source>
</evidence>
<feature type="domain" description="PTS EIIC type-1" evidence="14">
    <location>
        <begin position="110"/>
        <end position="459"/>
    </location>
</feature>
<feature type="transmembrane region" description="Helical" evidence="12">
    <location>
        <begin position="211"/>
        <end position="233"/>
    </location>
</feature>
<evidence type="ECO:0000256" key="5">
    <source>
        <dbReference type="ARBA" id="ARBA00022679"/>
    </source>
</evidence>
<evidence type="ECO:0000256" key="4">
    <source>
        <dbReference type="ARBA" id="ARBA00022597"/>
    </source>
</evidence>
<dbReference type="PROSITE" id="PS51103">
    <property type="entry name" value="PTS_EIIC_TYPE_1"/>
    <property type="match status" value="1"/>
</dbReference>
<dbReference type="PANTHER" id="PTHR30175:SF1">
    <property type="entry name" value="PTS SYSTEM ARBUTIN-, CELLOBIOSE-, AND SALICIN-SPECIFIC EIIBC COMPONENT-RELATED"/>
    <property type="match status" value="1"/>
</dbReference>
<keyword evidence="5" id="KW-0808">Transferase</keyword>
<dbReference type="GO" id="GO:0008982">
    <property type="term" value="F:protein-N(PI)-phosphohistidine-sugar phosphotransferase activity"/>
    <property type="evidence" value="ECO:0007669"/>
    <property type="project" value="InterPro"/>
</dbReference>
<feature type="transmembrane region" description="Helical" evidence="12">
    <location>
        <begin position="105"/>
        <end position="129"/>
    </location>
</feature>
<dbReference type="InterPro" id="IPR003352">
    <property type="entry name" value="PTS_EIIC"/>
</dbReference>
<organism evidence="15 16">
    <name type="scientific">Clostridium innocuum</name>
    <dbReference type="NCBI Taxonomy" id="1522"/>
    <lineage>
        <taxon>Bacteria</taxon>
        <taxon>Bacillati</taxon>
        <taxon>Bacillota</taxon>
        <taxon>Clostridia</taxon>
        <taxon>Eubacteriales</taxon>
        <taxon>Clostridiaceae</taxon>
        <taxon>Clostridium</taxon>
    </lineage>
</organism>
<evidence type="ECO:0000256" key="1">
    <source>
        <dbReference type="ARBA" id="ARBA00004651"/>
    </source>
</evidence>
<evidence type="ECO:0000256" key="7">
    <source>
        <dbReference type="ARBA" id="ARBA00022692"/>
    </source>
</evidence>
<dbReference type="Proteomes" id="UP000030008">
    <property type="component" value="Unassembled WGS sequence"/>
</dbReference>
<keyword evidence="2" id="KW-0813">Transport</keyword>
<accession>A0A099IBL0</accession>
<keyword evidence="3" id="KW-1003">Cell membrane</keyword>